<accession>A0A816BYE0</accession>
<dbReference type="AlphaFoldDB" id="A0A816BYE0"/>
<organism evidence="2 4">
    <name type="scientific">Didymodactylos carnosus</name>
    <dbReference type="NCBI Taxonomy" id="1234261"/>
    <lineage>
        <taxon>Eukaryota</taxon>
        <taxon>Metazoa</taxon>
        <taxon>Spiralia</taxon>
        <taxon>Gnathifera</taxon>
        <taxon>Rotifera</taxon>
        <taxon>Eurotatoria</taxon>
        <taxon>Bdelloidea</taxon>
        <taxon>Philodinida</taxon>
        <taxon>Philodinidae</taxon>
        <taxon>Didymodactylos</taxon>
    </lineage>
</organism>
<dbReference type="EMBL" id="CAJNOQ010039501">
    <property type="protein sequence ID" value="CAF1616659.1"/>
    <property type="molecule type" value="Genomic_DNA"/>
</dbReference>
<dbReference type="Proteomes" id="UP000663829">
    <property type="component" value="Unassembled WGS sequence"/>
</dbReference>
<dbReference type="EMBL" id="CAJOBC010106498">
    <property type="protein sequence ID" value="CAF4503908.1"/>
    <property type="molecule type" value="Genomic_DNA"/>
</dbReference>
<evidence type="ECO:0000313" key="4">
    <source>
        <dbReference type="Proteomes" id="UP000663829"/>
    </source>
</evidence>
<feature type="domain" description="MULE transposase" evidence="1">
    <location>
        <begin position="112"/>
        <end position="208"/>
    </location>
</feature>
<evidence type="ECO:0000259" key="1">
    <source>
        <dbReference type="Pfam" id="PF10551"/>
    </source>
</evidence>
<dbReference type="OrthoDB" id="5791190at2759"/>
<feature type="non-terminal residue" evidence="2">
    <location>
        <position position="1"/>
    </location>
</feature>
<keyword evidence="4" id="KW-1185">Reference proteome</keyword>
<dbReference type="InterPro" id="IPR018289">
    <property type="entry name" value="MULE_transposase_dom"/>
</dbReference>
<dbReference type="Proteomes" id="UP000681722">
    <property type="component" value="Unassembled WGS sequence"/>
</dbReference>
<dbReference type="Pfam" id="PF10551">
    <property type="entry name" value="MULE"/>
    <property type="match status" value="1"/>
</dbReference>
<sequence length="231" mass="27098">LQSTKTSTAMIREIDNRVQHQTSSLVYRDLVCTPEGVSTIKNRKQIQYRRQKHLNQLKLTQDDMFALYSIGLHHLEFVRYFLVLPQLVIICAHKQIIDLFNALLSMTTSKIVISYDTTFNLTDGYVSSLIYRHDAFESQPAIVLAYMIHETKQEWAHTCLVRTIKDLCSEMENKCVMISDNETAFKNAFQKECPKLIQLRCHTHLYRNIYRQTLKYRPSKKKQNNETTEMG</sequence>
<evidence type="ECO:0000313" key="2">
    <source>
        <dbReference type="EMBL" id="CAF1616659.1"/>
    </source>
</evidence>
<evidence type="ECO:0000313" key="3">
    <source>
        <dbReference type="EMBL" id="CAF4503908.1"/>
    </source>
</evidence>
<name>A0A816BYE0_9BILA</name>
<protein>
    <recommendedName>
        <fullName evidence="1">MULE transposase domain-containing protein</fullName>
    </recommendedName>
</protein>
<comment type="caution">
    <text evidence="2">The sequence shown here is derived from an EMBL/GenBank/DDBJ whole genome shotgun (WGS) entry which is preliminary data.</text>
</comment>
<reference evidence="2" key="1">
    <citation type="submission" date="2021-02" db="EMBL/GenBank/DDBJ databases">
        <authorList>
            <person name="Nowell W R."/>
        </authorList>
    </citation>
    <scope>NUCLEOTIDE SEQUENCE</scope>
</reference>
<gene>
    <name evidence="2" type="ORF">GPM918_LOCUS43470</name>
    <name evidence="3" type="ORF">SRO942_LOCUS44972</name>
</gene>
<proteinExistence type="predicted"/>